<sequence length="163" mass="17895">MKRIPLAYKSVDITTSSHALEPNGGNLTILLSELFLVTRGKLILFEPSYETISDEGKARMDKLGYIKGMHEVVRSLGGRVVEFKRMPTIANSLNPTACFIIDPPIINETKHVLNADIFMLPGTSLLLEKHEGFFVSKESGLAFPVLKSIPVLKTDNAVLATAL</sequence>
<dbReference type="OrthoDB" id="108476at2"/>
<dbReference type="Proteomes" id="UP000229757">
    <property type="component" value="Chromosome"/>
</dbReference>
<name>A0A2K8KPB3_9GAMM</name>
<organism evidence="1 2">
    <name type="scientific">Reinekea forsetii</name>
    <dbReference type="NCBI Taxonomy" id="1336806"/>
    <lineage>
        <taxon>Bacteria</taxon>
        <taxon>Pseudomonadati</taxon>
        <taxon>Pseudomonadota</taxon>
        <taxon>Gammaproteobacteria</taxon>
        <taxon>Oceanospirillales</taxon>
        <taxon>Saccharospirillaceae</taxon>
        <taxon>Reinekea</taxon>
    </lineage>
</organism>
<evidence type="ECO:0000313" key="1">
    <source>
        <dbReference type="EMBL" id="ATX76613.1"/>
    </source>
</evidence>
<reference evidence="1 2" key="1">
    <citation type="journal article" date="2017" name="Environ. Microbiol.">
        <title>Genomic and physiological analyses of 'Reinekea forsetii' reveal a versatile opportunistic lifestyle during spring algae blooms.</title>
        <authorList>
            <person name="Avci B."/>
            <person name="Hahnke R.L."/>
            <person name="Chafee M."/>
            <person name="Fischer T."/>
            <person name="Gruber-Vodicka H."/>
            <person name="Tegetmeyer H.E."/>
            <person name="Harder J."/>
            <person name="Fuchs B.M."/>
            <person name="Amann R.I."/>
            <person name="Teeling H."/>
        </authorList>
    </citation>
    <scope>NUCLEOTIDE SEQUENCE [LARGE SCALE GENOMIC DNA]</scope>
    <source>
        <strain evidence="1 2">Hel1_31_D35</strain>
    </source>
</reference>
<protein>
    <submittedName>
        <fullName evidence="1">Uncharacterized protein</fullName>
    </submittedName>
</protein>
<gene>
    <name evidence="1" type="ORF">REIFOR_01467</name>
</gene>
<dbReference type="SUPFAM" id="SSF158997">
    <property type="entry name" value="Trm112p-like"/>
    <property type="match status" value="1"/>
</dbReference>
<evidence type="ECO:0000313" key="2">
    <source>
        <dbReference type="Proteomes" id="UP000229757"/>
    </source>
</evidence>
<proteinExistence type="predicted"/>
<dbReference type="KEGG" id="rfo:REIFOR_01467"/>
<accession>A0A2K8KPB3</accession>
<dbReference type="EMBL" id="CP011797">
    <property type="protein sequence ID" value="ATX76613.1"/>
    <property type="molecule type" value="Genomic_DNA"/>
</dbReference>
<keyword evidence="2" id="KW-1185">Reference proteome</keyword>
<dbReference type="RefSeq" id="WP_100256943.1">
    <property type="nucleotide sequence ID" value="NZ_CP011797.1"/>
</dbReference>
<dbReference type="AlphaFoldDB" id="A0A2K8KPB3"/>